<keyword evidence="2" id="KW-1185">Reference proteome</keyword>
<dbReference type="OrthoDB" id="9843151at2"/>
<comment type="caution">
    <text evidence="1">The sequence shown here is derived from an EMBL/GenBank/DDBJ whole genome shotgun (WGS) entry which is preliminary data.</text>
</comment>
<name>A0A2N7VXZ9_9BURK</name>
<dbReference type="EMBL" id="PNYA01000004">
    <property type="protein sequence ID" value="PMS22018.1"/>
    <property type="molecule type" value="Genomic_DNA"/>
</dbReference>
<organism evidence="1 2">
    <name type="scientific">Trinickia dabaoshanensis</name>
    <dbReference type="NCBI Taxonomy" id="564714"/>
    <lineage>
        <taxon>Bacteria</taxon>
        <taxon>Pseudomonadati</taxon>
        <taxon>Pseudomonadota</taxon>
        <taxon>Betaproteobacteria</taxon>
        <taxon>Burkholderiales</taxon>
        <taxon>Burkholderiaceae</taxon>
        <taxon>Trinickia</taxon>
    </lineage>
</organism>
<proteinExistence type="predicted"/>
<evidence type="ECO:0000313" key="1">
    <source>
        <dbReference type="EMBL" id="PMS22018.1"/>
    </source>
</evidence>
<reference evidence="1 2" key="1">
    <citation type="submission" date="2018-01" db="EMBL/GenBank/DDBJ databases">
        <title>Whole genome analyses suggest that Burkholderia sensu lato contains two further novel genera in the rhizoxinica-symbiotica group Mycetohabitans gen. nov., and Trinickia gen. nov.: implications for the evolution of diazotrophy and nodulation in the Burkholderiaceae.</title>
        <authorList>
            <person name="Estrada-de los Santos P."/>
            <person name="Palmer M."/>
            <person name="Chavez-Ramirez B."/>
            <person name="Beukes C."/>
            <person name="Steenkamp E.T."/>
            <person name="Hirsch A.M."/>
            <person name="Manyaka P."/>
            <person name="Maluk M."/>
            <person name="Lafos M."/>
            <person name="Crook M."/>
            <person name="Gross E."/>
            <person name="Simon M.F."/>
            <person name="Bueno dos Reis Junior F."/>
            <person name="Poole P.S."/>
            <person name="Venter S.N."/>
            <person name="James E.K."/>
        </authorList>
    </citation>
    <scope>NUCLEOTIDE SEQUENCE [LARGE SCALE GENOMIC DNA]</scope>
    <source>
        <strain evidence="1 2">GIMN1.004</strain>
    </source>
</reference>
<evidence type="ECO:0000313" key="2">
    <source>
        <dbReference type="Proteomes" id="UP000235616"/>
    </source>
</evidence>
<dbReference type="AlphaFoldDB" id="A0A2N7VXZ9"/>
<dbReference type="RefSeq" id="WP_102644418.1">
    <property type="nucleotide sequence ID" value="NZ_PNYA01000004.1"/>
</dbReference>
<protein>
    <submittedName>
        <fullName evidence="1">Uncharacterized protein</fullName>
    </submittedName>
</protein>
<accession>A0A2N7VXZ9</accession>
<gene>
    <name evidence="1" type="ORF">C0Z18_05725</name>
</gene>
<sequence>MALKTAAVRRLDAIGTIDRKLGILVAIHDDSVPIYCDYHQRKHVYLGNWPGQTPTDKPVFLGSLYGQSELTLCKRIAAAVPWERFMNNVGGVDIIFDCGRVIVGTEDETDILVQGGWQKEKDGPVITFHAYPIANAGSQANTFKSCKKDGRYLRL</sequence>
<dbReference type="Proteomes" id="UP000235616">
    <property type="component" value="Unassembled WGS sequence"/>
</dbReference>